<dbReference type="eggNOG" id="COG3132">
    <property type="taxonomic scope" value="Bacteria"/>
</dbReference>
<organism evidence="2 3">
    <name type="scientific">Lysobacter dokdonensis DS-58</name>
    <dbReference type="NCBI Taxonomy" id="1300345"/>
    <lineage>
        <taxon>Bacteria</taxon>
        <taxon>Pseudomonadati</taxon>
        <taxon>Pseudomonadota</taxon>
        <taxon>Gammaproteobacteria</taxon>
        <taxon>Lysobacterales</taxon>
        <taxon>Lysobacteraceae</taxon>
        <taxon>Noviluteimonas</taxon>
    </lineage>
</organism>
<dbReference type="InterPro" id="IPR036388">
    <property type="entry name" value="WH-like_DNA-bd_sf"/>
</dbReference>
<comment type="similarity">
    <text evidence="1">Belongs to the UPF0502 family.</text>
</comment>
<evidence type="ECO:0000256" key="1">
    <source>
        <dbReference type="HAMAP-Rule" id="MF_01584"/>
    </source>
</evidence>
<dbReference type="RefSeq" id="WP_036168240.1">
    <property type="nucleotide sequence ID" value="NZ_JRKJ01000008.1"/>
</dbReference>
<proteinExistence type="inferred from homology"/>
<evidence type="ECO:0000313" key="2">
    <source>
        <dbReference type="EMBL" id="KGQ19312.1"/>
    </source>
</evidence>
<dbReference type="InterPro" id="IPR007432">
    <property type="entry name" value="DUF480"/>
</dbReference>
<accession>A0A0A2WKR0</accession>
<gene>
    <name evidence="2" type="ORF">LF41_2962</name>
</gene>
<dbReference type="AlphaFoldDB" id="A0A0A2WKR0"/>
<dbReference type="Proteomes" id="UP000030518">
    <property type="component" value="Unassembled WGS sequence"/>
</dbReference>
<keyword evidence="3" id="KW-1185">Reference proteome</keyword>
<reference evidence="2 3" key="1">
    <citation type="submission" date="2014-09" db="EMBL/GenBank/DDBJ databases">
        <title>Genome sequences of Lysobacter dokdonensis DS-58.</title>
        <authorList>
            <person name="Kim J.F."/>
            <person name="Kwak M.-J."/>
        </authorList>
    </citation>
    <scope>NUCLEOTIDE SEQUENCE [LARGE SCALE GENOMIC DNA]</scope>
    <source>
        <strain evidence="2 3">DS-58</strain>
    </source>
</reference>
<evidence type="ECO:0000313" key="3">
    <source>
        <dbReference type="Proteomes" id="UP000030518"/>
    </source>
</evidence>
<sequence>MTNDSPSPFPLLNPTEARVLGCLIEKQATTPDQYPLTENAVQVASNQKTNREPLMELTLGDVAHALRRMEERGLVRGAHSARSLRFEHKAAQVYSLTPPQLAIIGLMLLRGPQTPNEVRLRTNRMTTFASQDDLQHALDRLQEREAPLVVRIPKMGGQREDRYTHLLSGPVDVEALRGAVESDGPGGGGSMGERMAELEARVASLEEVIRRLAPSAGE</sequence>
<dbReference type="InterPro" id="IPR036390">
    <property type="entry name" value="WH_DNA-bd_sf"/>
</dbReference>
<dbReference type="PANTHER" id="PTHR38768">
    <property type="entry name" value="UPF0502 PROTEIN YCEH"/>
    <property type="match status" value="1"/>
</dbReference>
<dbReference type="STRING" id="1300345.LF41_2962"/>
<dbReference type="SUPFAM" id="SSF46785">
    <property type="entry name" value="Winged helix' DNA-binding domain"/>
    <property type="match status" value="2"/>
</dbReference>
<comment type="caution">
    <text evidence="2">The sequence shown here is derived from an EMBL/GenBank/DDBJ whole genome shotgun (WGS) entry which is preliminary data.</text>
</comment>
<name>A0A0A2WKR0_9GAMM</name>
<dbReference type="OrthoDB" id="9784785at2"/>
<protein>
    <submittedName>
        <fullName evidence="2">Uncharacterized protein</fullName>
    </submittedName>
</protein>
<dbReference type="Pfam" id="PF04337">
    <property type="entry name" value="DUF480"/>
    <property type="match status" value="1"/>
</dbReference>
<dbReference type="HAMAP" id="MF_01584">
    <property type="entry name" value="UPF0502"/>
    <property type="match status" value="1"/>
</dbReference>
<dbReference type="PANTHER" id="PTHR38768:SF1">
    <property type="entry name" value="UPF0502 PROTEIN YCEH"/>
    <property type="match status" value="1"/>
</dbReference>
<dbReference type="EMBL" id="JRKJ01000008">
    <property type="protein sequence ID" value="KGQ19312.1"/>
    <property type="molecule type" value="Genomic_DNA"/>
</dbReference>
<dbReference type="PATRIC" id="fig|1300345.3.peg.1506"/>
<dbReference type="Gene3D" id="1.10.10.10">
    <property type="entry name" value="Winged helix-like DNA-binding domain superfamily/Winged helix DNA-binding domain"/>
    <property type="match status" value="2"/>
</dbReference>